<keyword evidence="1" id="KW-0175">Coiled coil</keyword>
<feature type="coiled-coil region" evidence="1">
    <location>
        <begin position="402"/>
        <end position="464"/>
    </location>
</feature>
<feature type="region of interest" description="Disordered" evidence="2">
    <location>
        <begin position="263"/>
        <end position="289"/>
    </location>
</feature>
<dbReference type="Proteomes" id="UP000218231">
    <property type="component" value="Unassembled WGS sequence"/>
</dbReference>
<dbReference type="AlphaFoldDB" id="A0A2A2KZT7"/>
<feature type="compositionally biased region" description="Basic and acidic residues" evidence="2">
    <location>
        <begin position="263"/>
        <end position="279"/>
    </location>
</feature>
<comment type="caution">
    <text evidence="3">The sequence shown here is derived from an EMBL/GenBank/DDBJ whole genome shotgun (WGS) entry which is preliminary data.</text>
</comment>
<feature type="non-terminal residue" evidence="3">
    <location>
        <position position="1"/>
    </location>
</feature>
<sequence length="547" mass="63941">NEDSYINPPMEDHDIDHVIDIDVHAARARNNDNSHKDAYDNPIHPKPDDNALDIAQPIKLFSIETILNAKHRVTDANSPYQSPQNDDIELNNSCILPSELTCNLYNIPKTKPSEEWMRQDRLTTYTAQDEIERHRYPNIPEHEFLNIHDSTHCHQDAEMRSAPQQEHAQVHSTLVPDSLLQIQTSNIADQIIRSLASFLQMQALKPMQVCPQNDFTPSIFNQNSTIEQQPISLRFGRSLPPGGPRLIKMITDEEIDGLRKLKTKEDRRKRTENPDPEHKKCVRKAGSKAHHERNFSEINELNSMKQRLEESIKIKESSRVKGVDLYNEIQKKAVLKMNWTINTLNDLRYNIPSQFDSTLEEWTNRSINKMNYFISNNTRLFIHNYLLSDERDTNSQIELESEKGLINDLEDIEEGLKQLKMEKKKIEEQVYKLEVDKLYSRKHRKNKALERIRLRNENKRLKSKDDKIGKDLIEIEECCRSLSIDADNVFRDGIYCICRWAEQYRLINRPLPQDTISNFILAESTNFFSEFQSNSHDKLQDLQISCQ</sequence>
<protein>
    <submittedName>
        <fullName evidence="3">Uncharacterized protein</fullName>
    </submittedName>
</protein>
<gene>
    <name evidence="3" type="ORF">WR25_17006</name>
</gene>
<feature type="compositionally biased region" description="Basic residues" evidence="2">
    <location>
        <begin position="280"/>
        <end position="289"/>
    </location>
</feature>
<dbReference type="EMBL" id="LIAE01007403">
    <property type="protein sequence ID" value="PAV79521.1"/>
    <property type="molecule type" value="Genomic_DNA"/>
</dbReference>
<proteinExistence type="predicted"/>
<organism evidence="3 4">
    <name type="scientific">Diploscapter pachys</name>
    <dbReference type="NCBI Taxonomy" id="2018661"/>
    <lineage>
        <taxon>Eukaryota</taxon>
        <taxon>Metazoa</taxon>
        <taxon>Ecdysozoa</taxon>
        <taxon>Nematoda</taxon>
        <taxon>Chromadorea</taxon>
        <taxon>Rhabditida</taxon>
        <taxon>Rhabditina</taxon>
        <taxon>Rhabditomorpha</taxon>
        <taxon>Rhabditoidea</taxon>
        <taxon>Rhabditidae</taxon>
        <taxon>Diploscapter</taxon>
    </lineage>
</organism>
<evidence type="ECO:0000313" key="3">
    <source>
        <dbReference type="EMBL" id="PAV79521.1"/>
    </source>
</evidence>
<reference evidence="3 4" key="1">
    <citation type="journal article" date="2017" name="Curr. Biol.">
        <title>Genome architecture and evolution of a unichromosomal asexual nematode.</title>
        <authorList>
            <person name="Fradin H."/>
            <person name="Zegar C."/>
            <person name="Gutwein M."/>
            <person name="Lucas J."/>
            <person name="Kovtun M."/>
            <person name="Corcoran D."/>
            <person name="Baugh L.R."/>
            <person name="Kiontke K."/>
            <person name="Gunsalus K."/>
            <person name="Fitch D.H."/>
            <person name="Piano F."/>
        </authorList>
    </citation>
    <scope>NUCLEOTIDE SEQUENCE [LARGE SCALE GENOMIC DNA]</scope>
    <source>
        <strain evidence="3">PF1309</strain>
    </source>
</reference>
<keyword evidence="4" id="KW-1185">Reference proteome</keyword>
<evidence type="ECO:0000313" key="4">
    <source>
        <dbReference type="Proteomes" id="UP000218231"/>
    </source>
</evidence>
<accession>A0A2A2KZT7</accession>
<evidence type="ECO:0000256" key="2">
    <source>
        <dbReference type="SAM" id="MobiDB-lite"/>
    </source>
</evidence>
<name>A0A2A2KZT7_9BILA</name>
<evidence type="ECO:0000256" key="1">
    <source>
        <dbReference type="SAM" id="Coils"/>
    </source>
</evidence>